<protein>
    <recommendedName>
        <fullName evidence="3">Efflux RND transporter permease subunit</fullName>
    </recommendedName>
</protein>
<evidence type="ECO:0008006" key="3">
    <source>
        <dbReference type="Google" id="ProtNLM"/>
    </source>
</evidence>
<comment type="caution">
    <text evidence="1">The sequence shown here is derived from an EMBL/GenBank/DDBJ whole genome shotgun (WGS) entry which is preliminary data.</text>
</comment>
<dbReference type="PANTHER" id="PTHR32063:SF24">
    <property type="entry name" value="CATION EFFLUX SYSTEM (ACRB_ACRD_ACRF FAMILY)"/>
    <property type="match status" value="1"/>
</dbReference>
<name>A0A5S3UTE1_9GAMM</name>
<proteinExistence type="predicted"/>
<feature type="non-terminal residue" evidence="1">
    <location>
        <position position="68"/>
    </location>
</feature>
<dbReference type="InterPro" id="IPR001036">
    <property type="entry name" value="Acrflvin-R"/>
</dbReference>
<dbReference type="PANTHER" id="PTHR32063">
    <property type="match status" value="1"/>
</dbReference>
<dbReference type="Gene3D" id="3.30.70.1430">
    <property type="entry name" value="Multidrug efflux transporter AcrB pore domain"/>
    <property type="match status" value="1"/>
</dbReference>
<dbReference type="EMBL" id="PNBX01000249">
    <property type="protein sequence ID" value="TMO59252.1"/>
    <property type="molecule type" value="Genomic_DNA"/>
</dbReference>
<evidence type="ECO:0000313" key="2">
    <source>
        <dbReference type="Proteomes" id="UP000307217"/>
    </source>
</evidence>
<gene>
    <name evidence="1" type="ORF">CWC19_21400</name>
</gene>
<accession>A0A5S3UTE1</accession>
<dbReference type="GO" id="GO:0005886">
    <property type="term" value="C:plasma membrane"/>
    <property type="evidence" value="ECO:0007669"/>
    <property type="project" value="TreeGrafter"/>
</dbReference>
<dbReference type="Gene3D" id="1.20.1640.10">
    <property type="entry name" value="Multidrug efflux transporter AcrB transmembrane domain"/>
    <property type="match status" value="1"/>
</dbReference>
<organism evidence="1 2">
    <name type="scientific">Pseudoalteromonas aurantia</name>
    <dbReference type="NCBI Taxonomy" id="43654"/>
    <lineage>
        <taxon>Bacteria</taxon>
        <taxon>Pseudomonadati</taxon>
        <taxon>Pseudomonadota</taxon>
        <taxon>Gammaproteobacteria</taxon>
        <taxon>Alteromonadales</taxon>
        <taxon>Pseudoalteromonadaceae</taxon>
        <taxon>Pseudoalteromonas</taxon>
    </lineage>
</organism>
<dbReference type="AlphaFoldDB" id="A0A5S3UTE1"/>
<dbReference type="Proteomes" id="UP000307217">
    <property type="component" value="Unassembled WGS sequence"/>
</dbReference>
<reference evidence="1 2" key="1">
    <citation type="submission" date="2018-01" db="EMBL/GenBank/DDBJ databases">
        <authorList>
            <person name="Paulsen S."/>
            <person name="Gram L.K."/>
        </authorList>
    </citation>
    <scope>NUCLEOTIDE SEQUENCE [LARGE SCALE GENOMIC DNA]</scope>
    <source>
        <strain evidence="1 2">S3790</strain>
    </source>
</reference>
<sequence>MLNKIIQFSIKNKLVIGLFTLALIIWGVYSAKKLPIDAVPDITNNQVQIITISPSLAAQEVEQLISFP</sequence>
<dbReference type="Pfam" id="PF00873">
    <property type="entry name" value="ACR_tran"/>
    <property type="match status" value="1"/>
</dbReference>
<evidence type="ECO:0000313" key="1">
    <source>
        <dbReference type="EMBL" id="TMO59252.1"/>
    </source>
</evidence>
<dbReference type="OrthoDB" id="9758757at2"/>
<reference evidence="2" key="2">
    <citation type="submission" date="2019-06" db="EMBL/GenBank/DDBJ databases">
        <title>Co-occurence of chitin degradation, pigmentation and bioactivity in marine Pseudoalteromonas.</title>
        <authorList>
            <person name="Sonnenschein E.C."/>
            <person name="Bech P.K."/>
        </authorList>
    </citation>
    <scope>NUCLEOTIDE SEQUENCE [LARGE SCALE GENOMIC DNA]</scope>
    <source>
        <strain evidence="2">S3790</strain>
    </source>
</reference>
<dbReference type="GO" id="GO:0042910">
    <property type="term" value="F:xenobiotic transmembrane transporter activity"/>
    <property type="evidence" value="ECO:0007669"/>
    <property type="project" value="TreeGrafter"/>
</dbReference>